<evidence type="ECO:0000256" key="1">
    <source>
        <dbReference type="SAM" id="Phobius"/>
    </source>
</evidence>
<sequence length="438" mass="47028">MPLRLLIAVTLLVITASSSVLVWGATGVVGVFSASVEERLPWFASPGLTLGYRVTGVYPFGLQNVTYNGVGEVKVLSVAPNWSLELNTTENVSAPELPPKGIAYDDPFFPSLLPILPSFLVIPNNYSVLSEGYALFFHYDGNATYDLGGVDVAAYRYTVLENVYGGQGVSPVVKYFWVDASNGVILNFTLANPSLHALSTSLLVNFSSPDVPADSLNFSAPLYAEPGNYVSYVSRGYYNATISYRTVFSEPDGEFMFERSVVEGGVQQSPEFFLDNYTAPSFYPASPRLGSTVDFGVSQGEPLVVGLDALGNATVNTPAGSFDTIAYANRSVGFEAYISPRTGVAVYMELPGGFLELESSNFVFPSTLGIPLYVYPAVLIILGVAAWLILRRIRLSSRRVGSGSRGKPARIRTKSSPSRLAFDAGGVVPQGNYGCVCD</sequence>
<keyword evidence="1" id="KW-1133">Transmembrane helix</keyword>
<proteinExistence type="predicted"/>
<dbReference type="AlphaFoldDB" id="A0A2R6CEE5"/>
<evidence type="ECO:0000313" key="3">
    <source>
        <dbReference type="Proteomes" id="UP000242015"/>
    </source>
</evidence>
<keyword evidence="1" id="KW-0472">Membrane</keyword>
<gene>
    <name evidence="2" type="ORF">B9Q04_01945</name>
</gene>
<accession>A0A2R6CEE5</accession>
<organism evidence="2 3">
    <name type="scientific">Candidatus Marsarchaeota G2 archaeon BE_D</name>
    <dbReference type="NCBI Taxonomy" id="1978158"/>
    <lineage>
        <taxon>Archaea</taxon>
        <taxon>Candidatus Marsarchaeota</taxon>
        <taxon>Candidatus Marsarchaeota group 2</taxon>
    </lineage>
</organism>
<reference evidence="2 3" key="1">
    <citation type="submission" date="2017-04" db="EMBL/GenBank/DDBJ databases">
        <title>Novel microbial lineages endemic to geothermal iron-oxide mats fill important gaps in the evolutionary history of Archaea.</title>
        <authorList>
            <person name="Jay Z.J."/>
            <person name="Beam J.P."/>
            <person name="Dlakic M."/>
            <person name="Rusch D.B."/>
            <person name="Kozubal M.A."/>
            <person name="Inskeep W.P."/>
        </authorList>
    </citation>
    <scope>NUCLEOTIDE SEQUENCE [LARGE SCALE GENOMIC DNA]</scope>
    <source>
        <strain evidence="2">BE_D</strain>
    </source>
</reference>
<name>A0A2R6CEE5_9ARCH</name>
<evidence type="ECO:0000313" key="2">
    <source>
        <dbReference type="EMBL" id="PSO09146.1"/>
    </source>
</evidence>
<keyword evidence="1" id="KW-0812">Transmembrane</keyword>
<feature type="transmembrane region" description="Helical" evidence="1">
    <location>
        <begin position="372"/>
        <end position="390"/>
    </location>
</feature>
<dbReference type="Proteomes" id="UP000242015">
    <property type="component" value="Unassembled WGS sequence"/>
</dbReference>
<dbReference type="EMBL" id="NEXF01000020">
    <property type="protein sequence ID" value="PSO09146.1"/>
    <property type="molecule type" value="Genomic_DNA"/>
</dbReference>
<protein>
    <submittedName>
        <fullName evidence="2">Uncharacterized protein</fullName>
    </submittedName>
</protein>
<comment type="caution">
    <text evidence="2">The sequence shown here is derived from an EMBL/GenBank/DDBJ whole genome shotgun (WGS) entry which is preliminary data.</text>
</comment>